<evidence type="ECO:0000313" key="1">
    <source>
        <dbReference type="EMBL" id="GIX99746.1"/>
    </source>
</evidence>
<protein>
    <submittedName>
        <fullName evidence="1">Uncharacterized protein</fullName>
    </submittedName>
</protein>
<dbReference type="EMBL" id="BPLR01005093">
    <property type="protein sequence ID" value="GIX99746.1"/>
    <property type="molecule type" value="Genomic_DNA"/>
</dbReference>
<proteinExistence type="predicted"/>
<sequence length="102" mass="11344">MIVTFVKVKKSVHSLNMHSQSDSKSHLEICRFVAGPPFPPVRFGKGTIIRACSSRDTSEAVPASWFPWQPAANNKGRAREGSQTSSDSVIRLNVYLTKRTRV</sequence>
<dbReference type="Proteomes" id="UP001054945">
    <property type="component" value="Unassembled WGS sequence"/>
</dbReference>
<reference evidence="1 2" key="1">
    <citation type="submission" date="2021-06" db="EMBL/GenBank/DDBJ databases">
        <title>Caerostris extrusa draft genome.</title>
        <authorList>
            <person name="Kono N."/>
            <person name="Arakawa K."/>
        </authorList>
    </citation>
    <scope>NUCLEOTIDE SEQUENCE [LARGE SCALE GENOMIC DNA]</scope>
</reference>
<comment type="caution">
    <text evidence="1">The sequence shown here is derived from an EMBL/GenBank/DDBJ whole genome shotgun (WGS) entry which is preliminary data.</text>
</comment>
<organism evidence="1 2">
    <name type="scientific">Caerostris extrusa</name>
    <name type="common">Bark spider</name>
    <name type="synonym">Caerostris bankana</name>
    <dbReference type="NCBI Taxonomy" id="172846"/>
    <lineage>
        <taxon>Eukaryota</taxon>
        <taxon>Metazoa</taxon>
        <taxon>Ecdysozoa</taxon>
        <taxon>Arthropoda</taxon>
        <taxon>Chelicerata</taxon>
        <taxon>Arachnida</taxon>
        <taxon>Araneae</taxon>
        <taxon>Araneomorphae</taxon>
        <taxon>Entelegynae</taxon>
        <taxon>Araneoidea</taxon>
        <taxon>Araneidae</taxon>
        <taxon>Caerostris</taxon>
    </lineage>
</organism>
<gene>
    <name evidence="1" type="ORF">CEXT_189011</name>
</gene>
<name>A0AAV4PV45_CAEEX</name>
<dbReference type="AlphaFoldDB" id="A0AAV4PV45"/>
<evidence type="ECO:0000313" key="2">
    <source>
        <dbReference type="Proteomes" id="UP001054945"/>
    </source>
</evidence>
<keyword evidence="2" id="KW-1185">Reference proteome</keyword>
<accession>A0AAV4PV45</accession>